<dbReference type="EMBL" id="BAAALT010000009">
    <property type="protein sequence ID" value="GAA1786504.1"/>
    <property type="molecule type" value="Genomic_DNA"/>
</dbReference>
<feature type="domain" description="N-acetyltransferase" evidence="1">
    <location>
        <begin position="2"/>
        <end position="171"/>
    </location>
</feature>
<organism evidence="2 3">
    <name type="scientific">Luedemannella flava</name>
    <dbReference type="NCBI Taxonomy" id="349316"/>
    <lineage>
        <taxon>Bacteria</taxon>
        <taxon>Bacillati</taxon>
        <taxon>Actinomycetota</taxon>
        <taxon>Actinomycetes</taxon>
        <taxon>Micromonosporales</taxon>
        <taxon>Micromonosporaceae</taxon>
        <taxon>Luedemannella</taxon>
    </lineage>
</organism>
<dbReference type="RefSeq" id="WP_344125890.1">
    <property type="nucleotide sequence ID" value="NZ_BAAALT010000009.1"/>
</dbReference>
<dbReference type="InterPro" id="IPR016181">
    <property type="entry name" value="Acyl_CoA_acyltransferase"/>
</dbReference>
<evidence type="ECO:0000313" key="3">
    <source>
        <dbReference type="Proteomes" id="UP001500218"/>
    </source>
</evidence>
<sequence length="171" mass="18761">MTEARRAGPDDAAELTRLRVVMWAAMDGIAPEIGPWHAATVDRFRETLADPDGTWAAFVIDNPDQRPGLVSCAVGTIERRLPNPNNLTGDFGHIFNVATDPSYRRRGYSRACLIALLTWYSERGVPRVELNASKDGEPLYQQLGFARTGIPAMRCWVPPRPGAAPSTSVTV</sequence>
<gene>
    <name evidence="2" type="ORF">GCM10009682_05770</name>
</gene>
<dbReference type="Pfam" id="PF00583">
    <property type="entry name" value="Acetyltransf_1"/>
    <property type="match status" value="1"/>
</dbReference>
<evidence type="ECO:0000259" key="1">
    <source>
        <dbReference type="PROSITE" id="PS51186"/>
    </source>
</evidence>
<protein>
    <submittedName>
        <fullName evidence="2">GNAT family N-acetyltransferase</fullName>
    </submittedName>
</protein>
<name>A0ABN2LHW7_9ACTN</name>
<evidence type="ECO:0000313" key="2">
    <source>
        <dbReference type="EMBL" id="GAA1786504.1"/>
    </source>
</evidence>
<reference evidence="2 3" key="1">
    <citation type="journal article" date="2019" name="Int. J. Syst. Evol. Microbiol.">
        <title>The Global Catalogue of Microorganisms (GCM) 10K type strain sequencing project: providing services to taxonomists for standard genome sequencing and annotation.</title>
        <authorList>
            <consortium name="The Broad Institute Genomics Platform"/>
            <consortium name="The Broad Institute Genome Sequencing Center for Infectious Disease"/>
            <person name="Wu L."/>
            <person name="Ma J."/>
        </authorList>
    </citation>
    <scope>NUCLEOTIDE SEQUENCE [LARGE SCALE GENOMIC DNA]</scope>
    <source>
        <strain evidence="2 3">JCM 13250</strain>
    </source>
</reference>
<keyword evidence="3" id="KW-1185">Reference proteome</keyword>
<proteinExistence type="predicted"/>
<dbReference type="PROSITE" id="PS51186">
    <property type="entry name" value="GNAT"/>
    <property type="match status" value="1"/>
</dbReference>
<dbReference type="InterPro" id="IPR000182">
    <property type="entry name" value="GNAT_dom"/>
</dbReference>
<comment type="caution">
    <text evidence="2">The sequence shown here is derived from an EMBL/GenBank/DDBJ whole genome shotgun (WGS) entry which is preliminary data.</text>
</comment>
<dbReference type="Proteomes" id="UP001500218">
    <property type="component" value="Unassembled WGS sequence"/>
</dbReference>
<dbReference type="SUPFAM" id="SSF55729">
    <property type="entry name" value="Acyl-CoA N-acyltransferases (Nat)"/>
    <property type="match status" value="1"/>
</dbReference>
<dbReference type="Gene3D" id="3.40.630.30">
    <property type="match status" value="1"/>
</dbReference>
<dbReference type="CDD" id="cd04301">
    <property type="entry name" value="NAT_SF"/>
    <property type="match status" value="1"/>
</dbReference>
<accession>A0ABN2LHW7</accession>